<accession>A0A7V8EAN2</accession>
<evidence type="ECO:0000313" key="2">
    <source>
        <dbReference type="Proteomes" id="UP000442695"/>
    </source>
</evidence>
<dbReference type="Gene3D" id="2.180.10.10">
    <property type="entry name" value="RHS repeat-associated core"/>
    <property type="match status" value="2"/>
</dbReference>
<dbReference type="InterPro" id="IPR006530">
    <property type="entry name" value="YD"/>
</dbReference>
<dbReference type="EMBL" id="WOWR01000062">
    <property type="protein sequence ID" value="KAF0251335.1"/>
    <property type="molecule type" value="Genomic_DNA"/>
</dbReference>
<dbReference type="AlphaFoldDB" id="A0A7V8EAN2"/>
<evidence type="ECO:0000313" key="1">
    <source>
        <dbReference type="EMBL" id="KAF0251335.1"/>
    </source>
</evidence>
<dbReference type="Proteomes" id="UP000442695">
    <property type="component" value="Unassembled WGS sequence"/>
</dbReference>
<gene>
    <name evidence="1" type="ORF">GN299_28965</name>
</gene>
<reference evidence="1 2" key="1">
    <citation type="submission" date="2019-12" db="EMBL/GenBank/DDBJ databases">
        <authorList>
            <person name="Woiski C."/>
        </authorList>
    </citation>
    <scope>NUCLEOTIDE SEQUENCE [LARGE SCALE GENOMIC DNA]</scope>
    <source>
        <strain evidence="1 2">BOE100</strain>
    </source>
</reference>
<dbReference type="NCBIfam" id="TIGR01643">
    <property type="entry name" value="YD_repeat_2x"/>
    <property type="match status" value="1"/>
</dbReference>
<organism evidence="1 2">
    <name type="scientific">Pseudomonas putida</name>
    <name type="common">Arthrobacter siderocapsulatus</name>
    <dbReference type="NCBI Taxonomy" id="303"/>
    <lineage>
        <taxon>Bacteria</taxon>
        <taxon>Pseudomonadati</taxon>
        <taxon>Pseudomonadota</taxon>
        <taxon>Gammaproteobacteria</taxon>
        <taxon>Pseudomonadales</taxon>
        <taxon>Pseudomonadaceae</taxon>
        <taxon>Pseudomonas</taxon>
    </lineage>
</organism>
<proteinExistence type="predicted"/>
<name>A0A7V8EAN2_PSEPU</name>
<dbReference type="RefSeq" id="WP_156859780.1">
    <property type="nucleotide sequence ID" value="NZ_WOWR01000062.1"/>
</dbReference>
<protein>
    <submittedName>
        <fullName evidence="1">Sugar-binding protein</fullName>
    </submittedName>
</protein>
<comment type="caution">
    <text evidence="1">The sequence shown here is derived from an EMBL/GenBank/DDBJ whole genome shotgun (WGS) entry which is preliminary data.</text>
</comment>
<sequence>MLTLHTGETFKVTGSGAQPGIREKKLDTFHFHDDTVAGKDHYRIAHKSGLVEVLTKQAGTYPVYLPTEVYSPSGHKIELGYGPQTGYLESISYRDSDDQTQHLLKVAYTTSSVTIDVHPNADPSEQPRARYLLEMFNRELRKITLPTPDRANWRIEYGTVHGLTCVTKLHTPSGAVEQITYGDNRDPGHVLPTNGERVALPRVTTHVVNPGAGQPPVKTTYTYLYTDPQSGQTFDRNFVGYNSGITWSNDGQDNLFKAQSTYKYGSTAHSWGLNDENKEVELRTVERVYNRFHLMEAETTRQAGHVQSMVLEYHGDVADPIDNQLGNFQMPKRSTQSWALPAEPNKLRSEVSETVYNTLGNLIKEVLPNGQQVVSEFYPAQGDDGCPADPQLFERSLKHKTVVPAPQGDKPAPTLRTGYRYRELATVGGEAKTWLVQEQITLCEVVADVEQQPLQITCIEPVDAVTDLLRHGRPQNQTLNINGHVTKQTFDYQKELVEGEPALVTVQTIEGFDHGRNDDDTELPRNTLKVITLKDSILIGEPLLTRDDADIEIAYTYDALNRTTSETVSPNEPEYTASRHYEYSLVGSDGQQAWQTITDVKGVSTRSLIDGLNRLVLEKRHDADAEDRLKQETFRVRYEAHYDALGQLREETDHDWFGDEQFPLRTQYVYDNWGERCCEIGPDGVQHHTQTDPIGTAESGNLPIQTSWSESKDGTLTQGKTVSYLNLFEQPDVVQRFDRQDKVLSKHQYFYDGLGRTVREIDARNAVISNAYDAFGRLVDHTLADRSVVHRDYAPHSSADLPVKIAVNGTVLGEQTFDGLDRMTVSITGGRKRVMFYEKGQSKASKVRTPANREIEYDYTLKLTDQPEVRRVLPLPGQSQKAAVEEKYTYDRKNARLTYCGEPGQELTRDYFSTGELKLETRTIGSESWSMTYGASLQGRALTYQDVLGQTQHYKYDTAGRLEKTWLGGVSTTFSYDELGNLKSYKTCDGVEGEDEAACEQWLLTELEYDDLGREKLRRFTFPDSVQELTQEYSALDQITRRVLSEGGETLREEKYDYDLRGRLEGYTCAGPLAPQDPCGKTIREQQFVFDRIDNITWVYTAFDGAGGKQESNEATYLFENEADPAQLTGIENTHADYPVPVTLKYDPDGNMISDEQGRSLSYDPLGRLASVKLLDGTGAGYGYDALDRLASQDS</sequence>